<dbReference type="Proteomes" id="UP000220527">
    <property type="component" value="Unassembled WGS sequence"/>
</dbReference>
<dbReference type="Gene3D" id="3.40.50.10390">
    <property type="entry name" value="Gingipain r, domain 1"/>
    <property type="match status" value="1"/>
</dbReference>
<dbReference type="Pfam" id="PF01364">
    <property type="entry name" value="Peptidase_C25"/>
    <property type="match status" value="1"/>
</dbReference>
<evidence type="ECO:0000256" key="2">
    <source>
        <dbReference type="SAM" id="SignalP"/>
    </source>
</evidence>
<feature type="domain" description="Gingipain" evidence="3">
    <location>
        <begin position="353"/>
        <end position="720"/>
    </location>
</feature>
<comment type="caution">
    <text evidence="4">The sequence shown here is derived from an EMBL/GenBank/DDBJ whole genome shotgun (WGS) entry which is preliminary data.</text>
</comment>
<sequence length="735" mass="79385">MSMRIFLVVTLLFTLIASLPTQAVRANHAALVVTVTAHGMQRMSAQDLIAAGFDPALDPTRLWLRHGDQVVPLELIGAGARLDATTELRFYAPPPGDRWNLASFYRLSLEAEPAPQMAIMPPVVVAEDELEERTTAYERGTIYQPRIYDSRRPGPDGDRWFSVDLRADAEGDGEASFTLEPLLPVASGPTTLTIQAQVYVGTAMRLTLNLGPNASAVLTPTMGLWTGTVALADEHGSEGLDITLYSPMSAAGVLLDRIVWERPAMLQFNQRGALFRGAEGAWRYQLAGLPAGAALYIISDPAAPLRIPLEAGRFVAGPEVHDYLLAGPGTLHRPALRPWQAGDLLNPRQADALYLAPAAWHATLEPLLALRTTQGLRVHAVSLEAIYEQWSNGAVDPEAIRSFVAQSATWPTPPQSIVLVGDGTSDPHDWSERGPNNLNILPPYLAVVDPWLGEAACDTCYARIATADPRDDPLPAMAVGRLPVKSQAELEALVDKLIGYDQAPAEGRWRGTIAMIADDPDTAGDFAAEANRMAATFPTDMHVRRVFYDPTGTFGIASANEAHAKTMAAFNDGAALLVYTGHSHPWQWAITDVDSEFSWLLSLYEPDALTNHERLPVVLAMTCLSSAFARPAISGTTVDERLLLARGGAVAVWGPTGMGVLYGHDRLQRGFFDALWAVPPGEATLGSLTLAGLQELHRSGSGIGGPLFTYVLLGDPLTRVRYQGGYDTWLPLVAR</sequence>
<proteinExistence type="predicted"/>
<organism evidence="4 5">
    <name type="scientific">Candidatus Viridilinea mediisalina</name>
    <dbReference type="NCBI Taxonomy" id="2024553"/>
    <lineage>
        <taxon>Bacteria</taxon>
        <taxon>Bacillati</taxon>
        <taxon>Chloroflexota</taxon>
        <taxon>Chloroflexia</taxon>
        <taxon>Chloroflexales</taxon>
        <taxon>Chloroflexineae</taxon>
        <taxon>Oscillochloridaceae</taxon>
        <taxon>Candidatus Viridilinea</taxon>
    </lineage>
</organism>
<dbReference type="OrthoDB" id="5929719at2"/>
<dbReference type="AlphaFoldDB" id="A0A2A6RMU1"/>
<evidence type="ECO:0000259" key="3">
    <source>
        <dbReference type="Pfam" id="PF01364"/>
    </source>
</evidence>
<evidence type="ECO:0000256" key="1">
    <source>
        <dbReference type="ARBA" id="ARBA00022729"/>
    </source>
</evidence>
<dbReference type="InterPro" id="IPR029030">
    <property type="entry name" value="Caspase-like_dom_sf"/>
</dbReference>
<gene>
    <name evidence="4" type="ORF">CJ255_03715</name>
</gene>
<keyword evidence="5" id="KW-1185">Reference proteome</keyword>
<dbReference type="InterPro" id="IPR001769">
    <property type="entry name" value="Gingipain"/>
</dbReference>
<feature type="chain" id="PRO_5013105885" description="Gingipain domain-containing protein" evidence="2">
    <location>
        <begin position="24"/>
        <end position="735"/>
    </location>
</feature>
<evidence type="ECO:0000313" key="4">
    <source>
        <dbReference type="EMBL" id="PDW04382.1"/>
    </source>
</evidence>
<protein>
    <recommendedName>
        <fullName evidence="3">Gingipain domain-containing protein</fullName>
    </recommendedName>
</protein>
<name>A0A2A6RMU1_9CHLR</name>
<feature type="signal peptide" evidence="2">
    <location>
        <begin position="1"/>
        <end position="23"/>
    </location>
</feature>
<evidence type="ECO:0000313" key="5">
    <source>
        <dbReference type="Proteomes" id="UP000220527"/>
    </source>
</evidence>
<dbReference type="EMBL" id="NQWI01000010">
    <property type="protein sequence ID" value="PDW04382.1"/>
    <property type="molecule type" value="Genomic_DNA"/>
</dbReference>
<dbReference type="InterPro" id="IPR029031">
    <property type="entry name" value="Gingipain_N_sf"/>
</dbReference>
<accession>A0A2A6RMU1</accession>
<dbReference type="RefSeq" id="WP_097642750.1">
    <property type="nucleotide sequence ID" value="NZ_NQWI01000010.1"/>
</dbReference>
<dbReference type="Gene3D" id="3.40.50.1460">
    <property type="match status" value="1"/>
</dbReference>
<dbReference type="SUPFAM" id="SSF52129">
    <property type="entry name" value="Caspase-like"/>
    <property type="match status" value="1"/>
</dbReference>
<dbReference type="GO" id="GO:0006508">
    <property type="term" value="P:proteolysis"/>
    <property type="evidence" value="ECO:0007669"/>
    <property type="project" value="InterPro"/>
</dbReference>
<reference evidence="5" key="1">
    <citation type="submission" date="2017-08" db="EMBL/GenBank/DDBJ databases">
        <authorList>
            <person name="Grouzdev D.S."/>
            <person name="Gaisin V.A."/>
            <person name="Rysina M.S."/>
            <person name="Gorlenko V.M."/>
        </authorList>
    </citation>
    <scope>NUCLEOTIDE SEQUENCE [LARGE SCALE GENOMIC DNA]</scope>
    <source>
        <strain evidence="5">Kir15-3F</strain>
    </source>
</reference>
<keyword evidence="1 2" id="KW-0732">Signal</keyword>
<dbReference type="GO" id="GO:0008234">
    <property type="term" value="F:cysteine-type peptidase activity"/>
    <property type="evidence" value="ECO:0007669"/>
    <property type="project" value="InterPro"/>
</dbReference>